<dbReference type="Pfam" id="PF00486">
    <property type="entry name" value="Trans_reg_C"/>
    <property type="match status" value="1"/>
</dbReference>
<dbReference type="InterPro" id="IPR011990">
    <property type="entry name" value="TPR-like_helical_dom_sf"/>
</dbReference>
<comment type="similarity">
    <text evidence="1">Belongs to the AfsR/DnrI/RedD regulatory family.</text>
</comment>
<evidence type="ECO:0000256" key="6">
    <source>
        <dbReference type="SAM" id="MobiDB-lite"/>
    </source>
</evidence>
<evidence type="ECO:0000256" key="4">
    <source>
        <dbReference type="ARBA" id="ARBA00023125"/>
    </source>
</evidence>
<dbReference type="Gene3D" id="3.40.50.300">
    <property type="entry name" value="P-loop containing nucleotide triphosphate hydrolases"/>
    <property type="match status" value="1"/>
</dbReference>
<dbReference type="PANTHER" id="PTHR35807:SF1">
    <property type="entry name" value="TRANSCRIPTIONAL REGULATOR REDD"/>
    <property type="match status" value="1"/>
</dbReference>
<organism evidence="9 10">
    <name type="scientific">Streptomyces flavotricini</name>
    <dbReference type="NCBI Taxonomy" id="66888"/>
    <lineage>
        <taxon>Bacteria</taxon>
        <taxon>Bacillati</taxon>
        <taxon>Actinomycetota</taxon>
        <taxon>Actinomycetes</taxon>
        <taxon>Kitasatosporales</taxon>
        <taxon>Streptomycetaceae</taxon>
        <taxon>Streptomyces</taxon>
    </lineage>
</organism>
<dbReference type="InterPro" id="IPR005158">
    <property type="entry name" value="BTAD"/>
</dbReference>
<keyword evidence="2" id="KW-0902">Two-component regulatory system</keyword>
<dbReference type="SMART" id="SM01043">
    <property type="entry name" value="BTAD"/>
    <property type="match status" value="1"/>
</dbReference>
<name>A0ABS8EGF0_9ACTN</name>
<reference evidence="9 10" key="1">
    <citation type="submission" date="2021-08" db="EMBL/GenBank/DDBJ databases">
        <title>Genomic Architecture of Streptomyces flavotricini NGL1 and Streptomyces erythrochromogenes HMS4 With Differential Plant Beneficial attributes and laccase production capabilities.</title>
        <authorList>
            <person name="Salwan R."/>
            <person name="Kaur R."/>
            <person name="Sharma V."/>
        </authorList>
    </citation>
    <scope>NUCLEOTIDE SEQUENCE [LARGE SCALE GENOMIC DNA]</scope>
    <source>
        <strain evidence="9 10">NGL1</strain>
    </source>
</reference>
<dbReference type="SUPFAM" id="SSF46894">
    <property type="entry name" value="C-terminal effector domain of the bipartite response regulators"/>
    <property type="match status" value="1"/>
</dbReference>
<gene>
    <name evidence="9" type="ORF">K7B10_36325</name>
</gene>
<dbReference type="CDD" id="cd15831">
    <property type="entry name" value="BTAD"/>
    <property type="match status" value="1"/>
</dbReference>
<evidence type="ECO:0000313" key="9">
    <source>
        <dbReference type="EMBL" id="MCC0100158.1"/>
    </source>
</evidence>
<dbReference type="PANTHER" id="PTHR35807">
    <property type="entry name" value="TRANSCRIPTIONAL REGULATOR REDD-RELATED"/>
    <property type="match status" value="1"/>
</dbReference>
<dbReference type="InterPro" id="IPR051677">
    <property type="entry name" value="AfsR-DnrI-RedD_regulator"/>
</dbReference>
<evidence type="ECO:0000313" key="10">
    <source>
        <dbReference type="Proteomes" id="UP001520654"/>
    </source>
</evidence>
<keyword evidence="4" id="KW-0238">DNA-binding</keyword>
<dbReference type="EMBL" id="JAINUL010000001">
    <property type="protein sequence ID" value="MCC0100158.1"/>
    <property type="molecule type" value="Genomic_DNA"/>
</dbReference>
<sequence length="558" mass="57935">MRGGETAAGTPGGDGALLFRLLGPVRVGLPGGPAHRPGPPRRQAVLSVLLLRRRRPVTGAELVAAVWGDDAPASAAGNLRTHLWALRTLLEPGRTPREPARILLGDEHGYALHTSPESVDAWRFEQRAEAARQARARGDTAAEHALLAGALGQWSGEALAGVPGPFAEEERTRLAALRATARKRHIVCALRLGLHHTVIPELSALTREFPLDEELRALFMRALHGCGRRAEAFTVFADTHRTLGEELGVAPCPELTALHARLLADDPPPFVLRPSGPLVRSALPDAAERALTRAKSVLVEGEERGAVPVLVITGPGGAGKTALAARVADDVAHRFPDGRLSADLRTWGPVPAGPGPLLAHLLRALAVPASRIPADPDERAALYRSALSGRRVLVVLHGARDAAQVTPLLPGGPGSAVLLTTRSRVLAPALPAATRIELAARPYAEDPPPGEGTGGPDADVPDADVPDADVPGSDLPDSDVPGSGAPDTDAPDQGDLPPSLVPAARRLARSGAGLSSVEALAAAWGTDRADAALIAEALVDAGVLDTPAAGTYRLPARP</sequence>
<dbReference type="SUPFAM" id="SSF48452">
    <property type="entry name" value="TPR-like"/>
    <property type="match status" value="1"/>
</dbReference>
<comment type="caution">
    <text evidence="9">The sequence shown here is derived from an EMBL/GenBank/DDBJ whole genome shotgun (WGS) entry which is preliminary data.</text>
</comment>
<proteinExistence type="inferred from homology"/>
<dbReference type="Gene3D" id="1.25.40.10">
    <property type="entry name" value="Tetratricopeptide repeat domain"/>
    <property type="match status" value="1"/>
</dbReference>
<feature type="region of interest" description="Disordered" evidence="6">
    <location>
        <begin position="440"/>
        <end position="504"/>
    </location>
</feature>
<feature type="domain" description="Bacterial transcriptional activator" evidence="8">
    <location>
        <begin position="119"/>
        <end position="263"/>
    </location>
</feature>
<dbReference type="SUPFAM" id="SSF52540">
    <property type="entry name" value="P-loop containing nucleoside triphosphate hydrolases"/>
    <property type="match status" value="1"/>
</dbReference>
<dbReference type="SMART" id="SM00862">
    <property type="entry name" value="Trans_reg_C"/>
    <property type="match status" value="1"/>
</dbReference>
<keyword evidence="3" id="KW-0805">Transcription regulation</keyword>
<dbReference type="Proteomes" id="UP001520654">
    <property type="component" value="Unassembled WGS sequence"/>
</dbReference>
<keyword evidence="10" id="KW-1185">Reference proteome</keyword>
<protein>
    <submittedName>
        <fullName evidence="9">AfsR/SARP family transcriptional regulator</fullName>
    </submittedName>
</protein>
<dbReference type="RefSeq" id="WP_229343447.1">
    <property type="nucleotide sequence ID" value="NZ_JAINUL010000001.1"/>
</dbReference>
<evidence type="ECO:0000259" key="8">
    <source>
        <dbReference type="SMART" id="SM01043"/>
    </source>
</evidence>
<evidence type="ECO:0000256" key="1">
    <source>
        <dbReference type="ARBA" id="ARBA00005820"/>
    </source>
</evidence>
<dbReference type="InterPro" id="IPR036388">
    <property type="entry name" value="WH-like_DNA-bd_sf"/>
</dbReference>
<dbReference type="InterPro" id="IPR016032">
    <property type="entry name" value="Sig_transdc_resp-reg_C-effctor"/>
</dbReference>
<dbReference type="InterPro" id="IPR001867">
    <property type="entry name" value="OmpR/PhoB-type_DNA-bd"/>
</dbReference>
<accession>A0ABS8EGF0</accession>
<dbReference type="Gene3D" id="1.10.10.10">
    <property type="entry name" value="Winged helix-like DNA-binding domain superfamily/Winged helix DNA-binding domain"/>
    <property type="match status" value="1"/>
</dbReference>
<feature type="domain" description="OmpR/PhoB-type" evidence="7">
    <location>
        <begin position="31"/>
        <end position="124"/>
    </location>
</feature>
<evidence type="ECO:0000256" key="5">
    <source>
        <dbReference type="ARBA" id="ARBA00023163"/>
    </source>
</evidence>
<evidence type="ECO:0000256" key="3">
    <source>
        <dbReference type="ARBA" id="ARBA00023015"/>
    </source>
</evidence>
<evidence type="ECO:0000256" key="2">
    <source>
        <dbReference type="ARBA" id="ARBA00023012"/>
    </source>
</evidence>
<evidence type="ECO:0000259" key="7">
    <source>
        <dbReference type="SMART" id="SM00862"/>
    </source>
</evidence>
<dbReference type="Pfam" id="PF03704">
    <property type="entry name" value="BTAD"/>
    <property type="match status" value="1"/>
</dbReference>
<dbReference type="InterPro" id="IPR027417">
    <property type="entry name" value="P-loop_NTPase"/>
</dbReference>
<keyword evidence="5" id="KW-0804">Transcription</keyword>